<feature type="region of interest" description="Disordered" evidence="1">
    <location>
        <begin position="1"/>
        <end position="86"/>
    </location>
</feature>
<comment type="caution">
    <text evidence="2">The sequence shown here is derived from an EMBL/GenBank/DDBJ whole genome shotgun (WGS) entry which is preliminary data.</text>
</comment>
<dbReference type="RefSeq" id="XP_068346612.1">
    <property type="nucleotide sequence ID" value="XM_068513089.1"/>
</dbReference>
<dbReference type="GeneID" id="94847793"/>
<dbReference type="VEuPathDB" id="TrichDB:TRFO_40248"/>
<sequence length="490" mass="56732">MSDAEPPVQTPVKTPYTPSKKFGKGSKTPNTGLRPKYQNRADLIDDEEEDDFDNSDEGDFSKSILPEHEKDENYSKRSTIQGRRDKKYSGIKKTLDKFKIPAIAHNATDYKRYFLDIIINGNYRIKYVAKFATRDGAEEYCESHIDKDGLPMYRLLPTNEKDPVGNDITDLNGDQVDDIVLIDRNCNPAIINGYKLVRASPYKKVWAATYKTKAERKAIPFNLWINTHMGKTNEVDWSTGKYKFKEPIENMKKLMETYKDHGLPKPRVNKRATVKGHFSAAFAKVWRIFWRINESYATLRKIASYLKISNAYYITKIEIIALKNATKTDYSGKFVAYMNRKNADKNFRQNITVWLAENTLKGFVDMVNQNLDEDGDPRKVEEATDDEGNKFDVAVYSEEFNKCLRNLEIIIINWGFSSLHKKGLTKIIDEIDSGFITEEKFNKYKTDFDKNLIDGIDSRLNGYKAYIEASREHRADIKKKANKYQIEYKP</sequence>
<gene>
    <name evidence="2" type="ORF">TRFO_40248</name>
</gene>
<dbReference type="AlphaFoldDB" id="A0A1J4J743"/>
<reference evidence="2" key="1">
    <citation type="submission" date="2016-10" db="EMBL/GenBank/DDBJ databases">
        <authorList>
            <person name="Benchimol M."/>
            <person name="Almeida L.G."/>
            <person name="Vasconcelos A.T."/>
            <person name="Perreira-Neves A."/>
            <person name="Rosa I.A."/>
            <person name="Tasca T."/>
            <person name="Bogo M.R."/>
            <person name="de Souza W."/>
        </authorList>
    </citation>
    <scope>NUCLEOTIDE SEQUENCE [LARGE SCALE GENOMIC DNA]</scope>
    <source>
        <strain evidence="2">K</strain>
    </source>
</reference>
<keyword evidence="3" id="KW-1185">Reference proteome</keyword>
<name>A0A1J4J743_9EUKA</name>
<accession>A0A1J4J743</accession>
<organism evidence="2 3">
    <name type="scientific">Tritrichomonas foetus</name>
    <dbReference type="NCBI Taxonomy" id="1144522"/>
    <lineage>
        <taxon>Eukaryota</taxon>
        <taxon>Metamonada</taxon>
        <taxon>Parabasalia</taxon>
        <taxon>Tritrichomonadida</taxon>
        <taxon>Tritrichomonadidae</taxon>
        <taxon>Tritrichomonas</taxon>
    </lineage>
</organism>
<feature type="compositionally biased region" description="Basic and acidic residues" evidence="1">
    <location>
        <begin position="65"/>
        <end position="75"/>
    </location>
</feature>
<proteinExistence type="predicted"/>
<dbReference type="EMBL" id="MLAK01001398">
    <property type="protein sequence ID" value="OHS93475.1"/>
    <property type="molecule type" value="Genomic_DNA"/>
</dbReference>
<evidence type="ECO:0000313" key="2">
    <source>
        <dbReference type="EMBL" id="OHS93475.1"/>
    </source>
</evidence>
<evidence type="ECO:0000256" key="1">
    <source>
        <dbReference type="SAM" id="MobiDB-lite"/>
    </source>
</evidence>
<dbReference type="Proteomes" id="UP000179807">
    <property type="component" value="Unassembled WGS sequence"/>
</dbReference>
<protein>
    <submittedName>
        <fullName evidence="2">Uncharacterized protein</fullName>
    </submittedName>
</protein>
<feature type="compositionally biased region" description="Acidic residues" evidence="1">
    <location>
        <begin position="44"/>
        <end position="58"/>
    </location>
</feature>
<evidence type="ECO:0000313" key="3">
    <source>
        <dbReference type="Proteomes" id="UP000179807"/>
    </source>
</evidence>